<dbReference type="RefSeq" id="WP_187479253.1">
    <property type="nucleotide sequence ID" value="NZ_CP060697.1"/>
</dbReference>
<feature type="transmembrane region" description="Helical" evidence="1">
    <location>
        <begin position="118"/>
        <end position="139"/>
    </location>
</feature>
<dbReference type="AlphaFoldDB" id="A0A7G9L0Z9"/>
<dbReference type="EMBL" id="CP060697">
    <property type="protein sequence ID" value="QNM82298.1"/>
    <property type="molecule type" value="Genomic_DNA"/>
</dbReference>
<keyword evidence="2" id="KW-0732">Signal</keyword>
<evidence type="ECO:0000313" key="4">
    <source>
        <dbReference type="Proteomes" id="UP000515861"/>
    </source>
</evidence>
<feature type="signal peptide" evidence="2">
    <location>
        <begin position="1"/>
        <end position="21"/>
    </location>
</feature>
<feature type="chain" id="PRO_5028837601" evidence="2">
    <location>
        <begin position="22"/>
        <end position="149"/>
    </location>
</feature>
<gene>
    <name evidence="3" type="ORF">H8M03_09765</name>
</gene>
<evidence type="ECO:0000256" key="2">
    <source>
        <dbReference type="SAM" id="SignalP"/>
    </source>
</evidence>
<organism evidence="3 4">
    <name type="scientific">Sphingomonas sabuli</name>
    <dbReference type="NCBI Taxonomy" id="2764186"/>
    <lineage>
        <taxon>Bacteria</taxon>
        <taxon>Pseudomonadati</taxon>
        <taxon>Pseudomonadota</taxon>
        <taxon>Alphaproteobacteria</taxon>
        <taxon>Sphingomonadales</taxon>
        <taxon>Sphingomonadaceae</taxon>
        <taxon>Sphingomonas</taxon>
    </lineage>
</organism>
<protein>
    <submittedName>
        <fullName evidence="3">Uncharacterized protein</fullName>
    </submittedName>
</protein>
<keyword evidence="1" id="KW-0812">Transmembrane</keyword>
<name>A0A7G9L0Z9_9SPHN</name>
<keyword evidence="1" id="KW-0472">Membrane</keyword>
<evidence type="ECO:0000313" key="3">
    <source>
        <dbReference type="EMBL" id="QNM82298.1"/>
    </source>
</evidence>
<dbReference type="KEGG" id="ssau:H8M03_09765"/>
<dbReference type="Proteomes" id="UP000515861">
    <property type="component" value="Chromosome"/>
</dbReference>
<reference evidence="3 4" key="1">
    <citation type="submission" date="2020-08" db="EMBL/GenBank/DDBJ databases">
        <title>Sphingomonas sp. sand1-3 16S ribosomal RNA gene Genome sequencing and assembly.</title>
        <authorList>
            <person name="Kang M."/>
        </authorList>
    </citation>
    <scope>NUCLEOTIDE SEQUENCE [LARGE SCALE GENOMIC DNA]</scope>
    <source>
        <strain evidence="4">sand1-3</strain>
    </source>
</reference>
<proteinExistence type="predicted"/>
<evidence type="ECO:0000256" key="1">
    <source>
        <dbReference type="SAM" id="Phobius"/>
    </source>
</evidence>
<accession>A0A7G9L0Z9</accession>
<sequence length="149" mass="14733">MMKTFSYFASLVAAASLAAPAAAQPRMAGFDGTADSSRTQSFLFSGATMHLSLGGKTAARPEFALRVAGATRTAGTAPRIGDGVAFSAVPGATPRMTLAGQDSKALDKRLRMSGGTTALVVGGVVVAALLVVAVAGGAGDAAAAAWDED</sequence>
<keyword evidence="4" id="KW-1185">Reference proteome</keyword>
<keyword evidence="1" id="KW-1133">Transmembrane helix</keyword>